<organism evidence="1 2">
    <name type="scientific">Paenibacillus aestuarii</name>
    <dbReference type="NCBI Taxonomy" id="516965"/>
    <lineage>
        <taxon>Bacteria</taxon>
        <taxon>Bacillati</taxon>
        <taxon>Bacillota</taxon>
        <taxon>Bacilli</taxon>
        <taxon>Bacillales</taxon>
        <taxon>Paenibacillaceae</taxon>
        <taxon>Paenibacillus</taxon>
    </lineage>
</organism>
<comment type="caution">
    <text evidence="1">The sequence shown here is derived from an EMBL/GenBank/DDBJ whole genome shotgun (WGS) entry which is preliminary data.</text>
</comment>
<evidence type="ECO:0000313" key="1">
    <source>
        <dbReference type="EMBL" id="MFC5450616.1"/>
    </source>
</evidence>
<keyword evidence="2" id="KW-1185">Reference proteome</keyword>
<dbReference type="Proteomes" id="UP001596044">
    <property type="component" value="Unassembled WGS sequence"/>
</dbReference>
<protein>
    <submittedName>
        <fullName evidence="1">Uncharacterized protein</fullName>
    </submittedName>
</protein>
<dbReference type="RefSeq" id="WP_270885192.1">
    <property type="nucleotide sequence ID" value="NZ_JAQFVF010000088.1"/>
</dbReference>
<dbReference type="EMBL" id="JBHSMJ010000026">
    <property type="protein sequence ID" value="MFC5450616.1"/>
    <property type="molecule type" value="Genomic_DNA"/>
</dbReference>
<gene>
    <name evidence="1" type="ORF">ACFPOG_20390</name>
</gene>
<sequence>MEKNLTATFHNVDNLEQAAEQLRKQGIIDMKFPNLSAALIDYQSDMMIQSIESSALAPSYELEVCVQQSRYREAEDTILKFGGDLHELRSF</sequence>
<accession>A0ABW0KDN5</accession>
<name>A0ABW0KDN5_9BACL</name>
<proteinExistence type="predicted"/>
<reference evidence="2" key="1">
    <citation type="journal article" date="2019" name="Int. J. Syst. Evol. Microbiol.">
        <title>The Global Catalogue of Microorganisms (GCM) 10K type strain sequencing project: providing services to taxonomists for standard genome sequencing and annotation.</title>
        <authorList>
            <consortium name="The Broad Institute Genomics Platform"/>
            <consortium name="The Broad Institute Genome Sequencing Center for Infectious Disease"/>
            <person name="Wu L."/>
            <person name="Ma J."/>
        </authorList>
    </citation>
    <scope>NUCLEOTIDE SEQUENCE [LARGE SCALE GENOMIC DNA]</scope>
    <source>
        <strain evidence="2">KACC 11904</strain>
    </source>
</reference>
<evidence type="ECO:0000313" key="2">
    <source>
        <dbReference type="Proteomes" id="UP001596044"/>
    </source>
</evidence>